<reference evidence="1" key="1">
    <citation type="submission" date="2020-10" db="EMBL/GenBank/DDBJ databases">
        <authorList>
            <person name="Gilroy R."/>
        </authorList>
    </citation>
    <scope>NUCLEOTIDE SEQUENCE</scope>
    <source>
        <strain evidence="1">G3-3990</strain>
    </source>
</reference>
<dbReference type="EMBL" id="JADIMG010000111">
    <property type="protein sequence ID" value="MBO8461043.1"/>
    <property type="molecule type" value="Genomic_DNA"/>
</dbReference>
<gene>
    <name evidence="1" type="ORF">IAA73_12050</name>
</gene>
<sequence>MADVSKVRTFEPNMEKIRYLFLFCSVLLSFSSCRYIQKQVGGKPYVEVAGHYLYYEDLANLVPMGITGEDSVQIIERFVQRWATDILVYEKAKQNVAKNEEIERLVDAYRKSLIMHEYEQRLVGERLSKEISEQETMQFYNQYASSLKLTDELLQGILIAVPNEAPHLNNLKKWMNNPDSVNIEKIEKYALQNASNYQFFMDEWKTFADIQKSLVKPVQHPSQLLSTAGSTIVMNDSVTTNILYIKQFLLTGQQKPYEYAKEEIKEILLNRRKIEFLQQLETAIYNDALQGGEIIYYQ</sequence>
<evidence type="ECO:0008006" key="3">
    <source>
        <dbReference type="Google" id="ProtNLM"/>
    </source>
</evidence>
<protein>
    <recommendedName>
        <fullName evidence="3">Peptidyl-prolyl cis-trans isomerase</fullName>
    </recommendedName>
</protein>
<dbReference type="PROSITE" id="PS51257">
    <property type="entry name" value="PROKAR_LIPOPROTEIN"/>
    <property type="match status" value="1"/>
</dbReference>
<accession>A0A9D9N5L3</accession>
<dbReference type="AlphaFoldDB" id="A0A9D9N5L3"/>
<organism evidence="1 2">
    <name type="scientific">Candidatus Gallipaludibacter merdavium</name>
    <dbReference type="NCBI Taxonomy" id="2840839"/>
    <lineage>
        <taxon>Bacteria</taxon>
        <taxon>Pseudomonadati</taxon>
        <taxon>Bacteroidota</taxon>
        <taxon>Bacteroidia</taxon>
        <taxon>Bacteroidales</taxon>
        <taxon>Candidatus Gallipaludibacter</taxon>
    </lineage>
</organism>
<dbReference type="Proteomes" id="UP000823641">
    <property type="component" value="Unassembled WGS sequence"/>
</dbReference>
<name>A0A9D9N5L3_9BACT</name>
<proteinExistence type="predicted"/>
<reference evidence="1" key="2">
    <citation type="journal article" date="2021" name="PeerJ">
        <title>Extensive microbial diversity within the chicken gut microbiome revealed by metagenomics and culture.</title>
        <authorList>
            <person name="Gilroy R."/>
            <person name="Ravi A."/>
            <person name="Getino M."/>
            <person name="Pursley I."/>
            <person name="Horton D.L."/>
            <person name="Alikhan N.F."/>
            <person name="Baker D."/>
            <person name="Gharbi K."/>
            <person name="Hall N."/>
            <person name="Watson M."/>
            <person name="Adriaenssens E.M."/>
            <person name="Foster-Nyarko E."/>
            <person name="Jarju S."/>
            <person name="Secka A."/>
            <person name="Antonio M."/>
            <person name="Oren A."/>
            <person name="Chaudhuri R.R."/>
            <person name="La Ragione R."/>
            <person name="Hildebrand F."/>
            <person name="Pallen M.J."/>
        </authorList>
    </citation>
    <scope>NUCLEOTIDE SEQUENCE</scope>
    <source>
        <strain evidence="1">G3-3990</strain>
    </source>
</reference>
<evidence type="ECO:0000313" key="2">
    <source>
        <dbReference type="Proteomes" id="UP000823641"/>
    </source>
</evidence>
<comment type="caution">
    <text evidence="1">The sequence shown here is derived from an EMBL/GenBank/DDBJ whole genome shotgun (WGS) entry which is preliminary data.</text>
</comment>
<evidence type="ECO:0000313" key="1">
    <source>
        <dbReference type="EMBL" id="MBO8461043.1"/>
    </source>
</evidence>